<dbReference type="Pfam" id="PF26215">
    <property type="entry name" value="HTH_animal"/>
    <property type="match status" value="1"/>
</dbReference>
<dbReference type="AlphaFoldDB" id="A0AAR5PZT1"/>
<dbReference type="PANTHER" id="PTHR21301:SF11">
    <property type="entry name" value="GIY-YIG DOMAIN-CONTAINING PROTEIN"/>
    <property type="match status" value="1"/>
</dbReference>
<keyword evidence="3" id="KW-1185">Reference proteome</keyword>
<feature type="domain" description="Helix-turn-helix" evidence="1">
    <location>
        <begin position="131"/>
        <end position="185"/>
    </location>
</feature>
<dbReference type="EnsemblMetazoa" id="XM_019910908.1">
    <property type="protein sequence ID" value="XP_019766467.1"/>
    <property type="gene ID" value="LOC109541910"/>
</dbReference>
<sequence>MLVSFDVVSLFTKIPLDESIELVAELFEESTTNLFKACLKGSYFLWNEDYYEQKEGVAMGSTQSDYTFVLWRHGSKNLDIFLDHLNKQHPDIQFTMEVEQNYQLAFLDVLVSRQGNRLDHKVYRKATHTDRYLHKLSNHHPSQKQGIIKTLTDRTRKIFGPQHLTTELQHQEKAFLQNGYSQLDIKKAVGVGRAEK</sequence>
<reference evidence="3" key="1">
    <citation type="journal article" date="2013" name="Genome Biol.">
        <title>Draft genome of the mountain pine beetle, Dendroctonus ponderosae Hopkins, a major forest pest.</title>
        <authorList>
            <person name="Keeling C.I."/>
            <person name="Yuen M.M."/>
            <person name="Liao N.Y."/>
            <person name="Docking T.R."/>
            <person name="Chan S.K."/>
            <person name="Taylor G.A."/>
            <person name="Palmquist D.L."/>
            <person name="Jackman S.D."/>
            <person name="Nguyen A."/>
            <person name="Li M."/>
            <person name="Henderson H."/>
            <person name="Janes J.K."/>
            <person name="Zhao Y."/>
            <person name="Pandoh P."/>
            <person name="Moore R."/>
            <person name="Sperling F.A."/>
            <person name="Huber D.P."/>
            <person name="Birol I."/>
            <person name="Jones S.J."/>
            <person name="Bohlmann J."/>
        </authorList>
    </citation>
    <scope>NUCLEOTIDE SEQUENCE</scope>
</reference>
<name>A0AAR5PZT1_DENPD</name>
<accession>A0AAR5PZT1</accession>
<evidence type="ECO:0000259" key="1">
    <source>
        <dbReference type="Pfam" id="PF26215"/>
    </source>
</evidence>
<organism evidence="2 3">
    <name type="scientific">Dendroctonus ponderosae</name>
    <name type="common">Mountain pine beetle</name>
    <dbReference type="NCBI Taxonomy" id="77166"/>
    <lineage>
        <taxon>Eukaryota</taxon>
        <taxon>Metazoa</taxon>
        <taxon>Ecdysozoa</taxon>
        <taxon>Arthropoda</taxon>
        <taxon>Hexapoda</taxon>
        <taxon>Insecta</taxon>
        <taxon>Pterygota</taxon>
        <taxon>Neoptera</taxon>
        <taxon>Endopterygota</taxon>
        <taxon>Coleoptera</taxon>
        <taxon>Polyphaga</taxon>
        <taxon>Cucujiformia</taxon>
        <taxon>Curculionidae</taxon>
        <taxon>Scolytinae</taxon>
        <taxon>Dendroctonus</taxon>
    </lineage>
</organism>
<dbReference type="Proteomes" id="UP000019118">
    <property type="component" value="Unassembled WGS sequence"/>
</dbReference>
<evidence type="ECO:0000313" key="3">
    <source>
        <dbReference type="Proteomes" id="UP000019118"/>
    </source>
</evidence>
<evidence type="ECO:0000313" key="2">
    <source>
        <dbReference type="EnsemblMetazoa" id="XP_019766467.1"/>
    </source>
</evidence>
<dbReference type="InterPro" id="IPR058912">
    <property type="entry name" value="HTH_animal"/>
</dbReference>
<protein>
    <recommendedName>
        <fullName evidence="1">Helix-turn-helix domain-containing protein</fullName>
    </recommendedName>
</protein>
<reference evidence="2" key="2">
    <citation type="submission" date="2024-08" db="UniProtKB">
        <authorList>
            <consortium name="EnsemblMetazoa"/>
        </authorList>
    </citation>
    <scope>IDENTIFICATION</scope>
</reference>
<dbReference type="PANTHER" id="PTHR21301">
    <property type="entry name" value="REVERSE TRANSCRIPTASE"/>
    <property type="match status" value="1"/>
</dbReference>
<proteinExistence type="predicted"/>